<organism evidence="10 11">
    <name type="scientific">Bodo saltans</name>
    <name type="common">Flagellated protozoan</name>
    <dbReference type="NCBI Taxonomy" id="75058"/>
    <lineage>
        <taxon>Eukaryota</taxon>
        <taxon>Discoba</taxon>
        <taxon>Euglenozoa</taxon>
        <taxon>Kinetoplastea</taxon>
        <taxon>Metakinetoplastina</taxon>
        <taxon>Eubodonida</taxon>
        <taxon>Bodonidae</taxon>
        <taxon>Bodo</taxon>
    </lineage>
</organism>
<evidence type="ECO:0000313" key="11">
    <source>
        <dbReference type="Proteomes" id="UP000051952"/>
    </source>
</evidence>
<keyword evidence="5 9" id="KW-0999">Mitochondrion inner membrane</keyword>
<dbReference type="EMBL" id="CYKH01001919">
    <property type="protein sequence ID" value="CUG91404.1"/>
    <property type="molecule type" value="Genomic_DNA"/>
</dbReference>
<evidence type="ECO:0000256" key="6">
    <source>
        <dbReference type="ARBA" id="ARBA00022989"/>
    </source>
</evidence>
<sequence length="99" mass="10725">MPVSTNTVRQVGYLGAAANWLIPIAAMTNLYTKPADSVNPQMTGILAVYSCVFVRWAIAISPANYPLMACHIANSTTQLATLGKYMLYANKEETTKPKA</sequence>
<name>A0A0S4JMG3_BODSA</name>
<evidence type="ECO:0000256" key="5">
    <source>
        <dbReference type="ARBA" id="ARBA00022792"/>
    </source>
</evidence>
<keyword evidence="4 9" id="KW-0812">Transmembrane</keyword>
<comment type="function">
    <text evidence="9">Mediates the uptake of pyruvate into mitochondria.</text>
</comment>
<dbReference type="AlphaFoldDB" id="A0A0S4JMG3"/>
<dbReference type="Pfam" id="PF03650">
    <property type="entry name" value="MPC"/>
    <property type="match status" value="1"/>
</dbReference>
<feature type="transmembrane region" description="Helical" evidence="9">
    <location>
        <begin position="12"/>
        <end position="32"/>
    </location>
</feature>
<evidence type="ECO:0000256" key="8">
    <source>
        <dbReference type="ARBA" id="ARBA00023136"/>
    </source>
</evidence>
<evidence type="ECO:0000256" key="4">
    <source>
        <dbReference type="ARBA" id="ARBA00022692"/>
    </source>
</evidence>
<keyword evidence="8 9" id="KW-0472">Membrane</keyword>
<keyword evidence="7 9" id="KW-0496">Mitochondrion</keyword>
<comment type="similarity">
    <text evidence="2 9">Belongs to the mitochondrial pyruvate carrier (MPC) (TC 2.A.105) family.</text>
</comment>
<comment type="subcellular location">
    <subcellularLocation>
        <location evidence="1 9">Mitochondrion inner membrane</location>
        <topology evidence="1 9">Multi-pass membrane protein</topology>
    </subcellularLocation>
</comment>
<evidence type="ECO:0000256" key="1">
    <source>
        <dbReference type="ARBA" id="ARBA00004448"/>
    </source>
</evidence>
<gene>
    <name evidence="10" type="ORF">BSAL_31895</name>
</gene>
<dbReference type="OMA" id="FLQHFWG"/>
<dbReference type="Proteomes" id="UP000051952">
    <property type="component" value="Unassembled WGS sequence"/>
</dbReference>
<dbReference type="GO" id="GO:0006850">
    <property type="term" value="P:pyruvate import into mitochondria"/>
    <property type="evidence" value="ECO:0007669"/>
    <property type="project" value="InterPro"/>
</dbReference>
<proteinExistence type="inferred from homology"/>
<dbReference type="VEuPathDB" id="TriTrypDB:BSAL_31895"/>
<keyword evidence="6 9" id="KW-1133">Transmembrane helix</keyword>
<evidence type="ECO:0000256" key="9">
    <source>
        <dbReference type="RuleBase" id="RU363100"/>
    </source>
</evidence>
<keyword evidence="11" id="KW-1185">Reference proteome</keyword>
<reference evidence="11" key="1">
    <citation type="submission" date="2015-09" db="EMBL/GenBank/DDBJ databases">
        <authorList>
            <consortium name="Pathogen Informatics"/>
        </authorList>
    </citation>
    <scope>NUCLEOTIDE SEQUENCE [LARGE SCALE GENOMIC DNA]</scope>
    <source>
        <strain evidence="11">Lake Konstanz</strain>
    </source>
</reference>
<accession>A0A0S4JMG3</accession>
<dbReference type="InterPro" id="IPR005336">
    <property type="entry name" value="MPC"/>
</dbReference>
<evidence type="ECO:0000256" key="7">
    <source>
        <dbReference type="ARBA" id="ARBA00023128"/>
    </source>
</evidence>
<dbReference type="OrthoDB" id="1697690at2759"/>
<evidence type="ECO:0000256" key="2">
    <source>
        <dbReference type="ARBA" id="ARBA00006416"/>
    </source>
</evidence>
<feature type="transmembrane region" description="Helical" evidence="9">
    <location>
        <begin position="38"/>
        <end position="58"/>
    </location>
</feature>
<dbReference type="GO" id="GO:0005743">
    <property type="term" value="C:mitochondrial inner membrane"/>
    <property type="evidence" value="ECO:0007669"/>
    <property type="project" value="UniProtKB-SubCell"/>
</dbReference>
<evidence type="ECO:0000313" key="10">
    <source>
        <dbReference type="EMBL" id="CUG91404.1"/>
    </source>
</evidence>
<evidence type="ECO:0000256" key="3">
    <source>
        <dbReference type="ARBA" id="ARBA00022448"/>
    </source>
</evidence>
<keyword evidence="3 9" id="KW-0813">Transport</keyword>
<protein>
    <recommendedName>
        <fullName evidence="9">Mitochondrial pyruvate carrier</fullName>
    </recommendedName>
</protein>